<proteinExistence type="predicted"/>
<evidence type="ECO:0000313" key="2">
    <source>
        <dbReference type="Proteomes" id="UP001267290"/>
    </source>
</evidence>
<organism evidence="1 2">
    <name type="scientific">Paenibacillus qinlingensis</name>
    <dbReference type="NCBI Taxonomy" id="1837343"/>
    <lineage>
        <taxon>Bacteria</taxon>
        <taxon>Bacillati</taxon>
        <taxon>Bacillota</taxon>
        <taxon>Bacilli</taxon>
        <taxon>Bacillales</taxon>
        <taxon>Paenibacillaceae</taxon>
        <taxon>Paenibacillus</taxon>
    </lineage>
</organism>
<reference evidence="1 2" key="1">
    <citation type="submission" date="2023-07" db="EMBL/GenBank/DDBJ databases">
        <title>Sorghum-associated microbial communities from plants grown in Nebraska, USA.</title>
        <authorList>
            <person name="Schachtman D."/>
        </authorList>
    </citation>
    <scope>NUCLEOTIDE SEQUENCE [LARGE SCALE GENOMIC DNA]</scope>
    <source>
        <strain evidence="1 2">CC258</strain>
    </source>
</reference>
<protein>
    <submittedName>
        <fullName evidence="1">Uncharacterized protein</fullName>
    </submittedName>
</protein>
<name>A0ABU1P1Q3_9BACL</name>
<comment type="caution">
    <text evidence="1">The sequence shown here is derived from an EMBL/GenBank/DDBJ whole genome shotgun (WGS) entry which is preliminary data.</text>
</comment>
<sequence length="41" mass="4559">MIWWIGSNWVGEVVCLQFGRRGDSLIVMLLNVKIVAGLGVK</sequence>
<keyword evidence="2" id="KW-1185">Reference proteome</keyword>
<dbReference type="RefSeq" id="WP_310500505.1">
    <property type="nucleotide sequence ID" value="NZ_JAVDSB010000008.1"/>
</dbReference>
<dbReference type="Proteomes" id="UP001267290">
    <property type="component" value="Unassembled WGS sequence"/>
</dbReference>
<dbReference type="EMBL" id="JAVDSB010000008">
    <property type="protein sequence ID" value="MDR6553027.1"/>
    <property type="molecule type" value="Genomic_DNA"/>
</dbReference>
<evidence type="ECO:0000313" key="1">
    <source>
        <dbReference type="EMBL" id="MDR6553027.1"/>
    </source>
</evidence>
<accession>A0ABU1P1Q3</accession>
<gene>
    <name evidence="1" type="ORF">J2736_004234</name>
</gene>